<evidence type="ECO:0000259" key="3">
    <source>
        <dbReference type="PROSITE" id="PS50977"/>
    </source>
</evidence>
<dbReference type="EMBL" id="CP139960">
    <property type="protein sequence ID" value="WQD38410.1"/>
    <property type="molecule type" value="Genomic_DNA"/>
</dbReference>
<dbReference type="PROSITE" id="PS50977">
    <property type="entry name" value="HTH_TETR_2"/>
    <property type="match status" value="1"/>
</dbReference>
<keyword evidence="1 2" id="KW-0238">DNA-binding</keyword>
<evidence type="ECO:0000313" key="4">
    <source>
        <dbReference type="EMBL" id="WQD38410.1"/>
    </source>
</evidence>
<proteinExistence type="predicted"/>
<dbReference type="PANTHER" id="PTHR30328">
    <property type="entry name" value="TRANSCRIPTIONAL REPRESSOR"/>
    <property type="match status" value="1"/>
</dbReference>
<evidence type="ECO:0000313" key="5">
    <source>
        <dbReference type="Proteomes" id="UP001325680"/>
    </source>
</evidence>
<dbReference type="PRINTS" id="PR00455">
    <property type="entry name" value="HTHTETR"/>
</dbReference>
<name>A0ABZ0W8T8_9BACT</name>
<sequence>MKRKIVEGPIRSKEKSKQKLLNAVGKLLKTKGYTALKVNDIAVTAGLDKKLIYNYFGGTDQLIDEYIRSHDFWSNVVAEPAEISDGGEALTKHMLISQFDYMFQNKEFQRIILWRLSESRRSLKKLTDKQEENGERLFEAIVDPHFGKNAARYRAITALLVSGLYYLNMYQAVNGSIFCGLDMKSEEGRNEVKEAVNFVIEQAYRNL</sequence>
<dbReference type="RefSeq" id="WP_114791171.1">
    <property type="nucleotide sequence ID" value="NZ_CP139960.1"/>
</dbReference>
<gene>
    <name evidence="4" type="ORF">U0035_22305</name>
</gene>
<evidence type="ECO:0000256" key="1">
    <source>
        <dbReference type="ARBA" id="ARBA00023125"/>
    </source>
</evidence>
<feature type="DNA-binding region" description="H-T-H motif" evidence="2">
    <location>
        <begin position="37"/>
        <end position="56"/>
    </location>
</feature>
<accession>A0ABZ0W8T8</accession>
<keyword evidence="5" id="KW-1185">Reference proteome</keyword>
<feature type="domain" description="HTH tetR-type" evidence="3">
    <location>
        <begin position="14"/>
        <end position="74"/>
    </location>
</feature>
<dbReference type="InterPro" id="IPR050109">
    <property type="entry name" value="HTH-type_TetR-like_transc_reg"/>
</dbReference>
<organism evidence="4 5">
    <name type="scientific">Niabella yanshanensis</name>
    <dbReference type="NCBI Taxonomy" id="577386"/>
    <lineage>
        <taxon>Bacteria</taxon>
        <taxon>Pseudomonadati</taxon>
        <taxon>Bacteroidota</taxon>
        <taxon>Chitinophagia</taxon>
        <taxon>Chitinophagales</taxon>
        <taxon>Chitinophagaceae</taxon>
        <taxon>Niabella</taxon>
    </lineage>
</organism>
<dbReference type="InterPro" id="IPR009057">
    <property type="entry name" value="Homeodomain-like_sf"/>
</dbReference>
<dbReference type="InterPro" id="IPR001647">
    <property type="entry name" value="HTH_TetR"/>
</dbReference>
<reference evidence="4 5" key="1">
    <citation type="submission" date="2023-12" db="EMBL/GenBank/DDBJ databases">
        <title>Genome sequencing and assembly of bacterial species from a model synthetic community.</title>
        <authorList>
            <person name="Hogle S.L."/>
        </authorList>
    </citation>
    <scope>NUCLEOTIDE SEQUENCE [LARGE SCALE GENOMIC DNA]</scope>
    <source>
        <strain evidence="4 5">HAMBI_3031</strain>
    </source>
</reference>
<dbReference type="Pfam" id="PF00440">
    <property type="entry name" value="TetR_N"/>
    <property type="match status" value="1"/>
</dbReference>
<evidence type="ECO:0000256" key="2">
    <source>
        <dbReference type="PROSITE-ProRule" id="PRU00335"/>
    </source>
</evidence>
<dbReference type="PANTHER" id="PTHR30328:SF54">
    <property type="entry name" value="HTH-TYPE TRANSCRIPTIONAL REPRESSOR SCO4008"/>
    <property type="match status" value="1"/>
</dbReference>
<dbReference type="Proteomes" id="UP001325680">
    <property type="component" value="Chromosome"/>
</dbReference>
<dbReference type="Gene3D" id="1.10.357.10">
    <property type="entry name" value="Tetracycline Repressor, domain 2"/>
    <property type="match status" value="1"/>
</dbReference>
<protein>
    <submittedName>
        <fullName evidence="4">TetR/AcrR family transcriptional regulator</fullName>
    </submittedName>
</protein>
<dbReference type="SUPFAM" id="SSF46689">
    <property type="entry name" value="Homeodomain-like"/>
    <property type="match status" value="1"/>
</dbReference>